<evidence type="ECO:0000313" key="1">
    <source>
        <dbReference type="EMBL" id="SAL73624.1"/>
    </source>
</evidence>
<dbReference type="Proteomes" id="UP000054683">
    <property type="component" value="Unassembled WGS sequence"/>
</dbReference>
<accession>A0A158JXD4</accession>
<sequence length="136" mass="14951">MAVDITGRTFGRLTAIAREDGSRWLFKCACGTEKVLDSRSVRYRKTLSCGCLRQIEIAPGQRFGQLTASHYVNHGKNGARWFFQCDCGSGKIIASSYVRSGLRTSCGCRGPATTAQTTEPAAVVWPFPKWPKERSG</sequence>
<protein>
    <submittedName>
        <fullName evidence="1">Uncharacterized protein</fullName>
    </submittedName>
</protein>
<proteinExistence type="predicted"/>
<dbReference type="EMBL" id="FCOK02000138">
    <property type="protein sequence ID" value="SAL73624.1"/>
    <property type="molecule type" value="Genomic_DNA"/>
</dbReference>
<dbReference type="AlphaFoldDB" id="A0A158JXD4"/>
<evidence type="ECO:0000313" key="2">
    <source>
        <dbReference type="Proteomes" id="UP000054683"/>
    </source>
</evidence>
<organism evidence="1 2">
    <name type="scientific">Caballeronia udeis</name>
    <dbReference type="NCBI Taxonomy" id="1232866"/>
    <lineage>
        <taxon>Bacteria</taxon>
        <taxon>Pseudomonadati</taxon>
        <taxon>Pseudomonadota</taxon>
        <taxon>Betaproteobacteria</taxon>
        <taxon>Burkholderiales</taxon>
        <taxon>Burkholderiaceae</taxon>
        <taxon>Caballeronia</taxon>
    </lineage>
</organism>
<gene>
    <name evidence="1" type="ORF">AWB69_09042</name>
</gene>
<name>A0A158JXD4_9BURK</name>
<reference evidence="1 2" key="1">
    <citation type="submission" date="2016-01" db="EMBL/GenBank/DDBJ databases">
        <authorList>
            <person name="Oliw E.H."/>
        </authorList>
    </citation>
    <scope>NUCLEOTIDE SEQUENCE [LARGE SCALE GENOMIC DNA]</scope>
    <source>
        <strain evidence="1">LMG 27134</strain>
    </source>
</reference>